<dbReference type="InterPro" id="IPR002504">
    <property type="entry name" value="NADK"/>
</dbReference>
<evidence type="ECO:0000256" key="2">
    <source>
        <dbReference type="ARBA" id="ARBA00022679"/>
    </source>
</evidence>
<comment type="cofactor">
    <cofactor evidence="8">
        <name>a divalent metal cation</name>
        <dbReference type="ChEBI" id="CHEBI:60240"/>
    </cofactor>
</comment>
<comment type="similarity">
    <text evidence="8">Belongs to the NAD kinase family.</text>
</comment>
<dbReference type="GO" id="GO:0003951">
    <property type="term" value="F:NAD+ kinase activity"/>
    <property type="evidence" value="ECO:0007669"/>
    <property type="project" value="UniProtKB-UniRule"/>
</dbReference>
<keyword evidence="4 8" id="KW-0418">Kinase</keyword>
<dbReference type="GO" id="GO:0005737">
    <property type="term" value="C:cytoplasm"/>
    <property type="evidence" value="ECO:0007669"/>
    <property type="project" value="UniProtKB-SubCell"/>
</dbReference>
<dbReference type="InterPro" id="IPR017438">
    <property type="entry name" value="ATP-NAD_kinase_N"/>
</dbReference>
<keyword evidence="10" id="KW-1185">Reference proteome</keyword>
<feature type="binding site" evidence="8">
    <location>
        <begin position="171"/>
        <end position="176"/>
    </location>
    <ligand>
        <name>NAD(+)</name>
        <dbReference type="ChEBI" id="CHEBI:57540"/>
    </ligand>
</feature>
<comment type="subcellular location">
    <subcellularLocation>
        <location evidence="8">Cytoplasm</location>
    </subcellularLocation>
</comment>
<evidence type="ECO:0000256" key="7">
    <source>
        <dbReference type="ARBA" id="ARBA00023027"/>
    </source>
</evidence>
<sequence>MDILILPRFADDRAATFSDSLRDDLIRNGNRVRICKKDIADPGILLFNPENIPDLLVVVGGDGTILLATQRMPVQIPILGINYGEVGFLADIEPENASSFILGLSKPLPIETRMRIEFRLNGKIIGNALNEALIVTERPAKMLKFSIFINGNIAERFRSDGLIISTPTGSTAYAMSAGGPIVDPRVEGFLMVPLAPFMLSNRPHLIDSSRIVCVSLEGVKPVKLVIDGQTEIHLDESCKIELSKSPTPAQFIDAGQNFFEKINHKLRHL</sequence>
<dbReference type="Gene3D" id="2.60.200.30">
    <property type="entry name" value="Probable inorganic polyphosphate/atp-NAD kinase, domain 2"/>
    <property type="match status" value="1"/>
</dbReference>
<dbReference type="GO" id="GO:0005524">
    <property type="term" value="F:ATP binding"/>
    <property type="evidence" value="ECO:0007669"/>
    <property type="project" value="UniProtKB-KW"/>
</dbReference>
<evidence type="ECO:0000256" key="3">
    <source>
        <dbReference type="ARBA" id="ARBA00022741"/>
    </source>
</evidence>
<gene>
    <name evidence="8" type="primary">nadK</name>
    <name evidence="9" type="ORF">DLD82_05630</name>
</gene>
<proteinExistence type="inferred from homology"/>
<feature type="binding site" evidence="8">
    <location>
        <position position="160"/>
    </location>
    <ligand>
        <name>NAD(+)</name>
        <dbReference type="ChEBI" id="CHEBI:57540"/>
    </ligand>
</feature>
<dbReference type="GO" id="GO:0046872">
    <property type="term" value="F:metal ion binding"/>
    <property type="evidence" value="ECO:0007669"/>
    <property type="project" value="UniProtKB-UniRule"/>
</dbReference>
<dbReference type="PANTHER" id="PTHR20275:SF43">
    <property type="entry name" value="BIFUNCTIONAL NADP PHOSPHATASE_NAD KINASE"/>
    <property type="match status" value="1"/>
</dbReference>
<feature type="binding site" evidence="8">
    <location>
        <position position="141"/>
    </location>
    <ligand>
        <name>NAD(+)</name>
        <dbReference type="ChEBI" id="CHEBI:57540"/>
    </ligand>
</feature>
<comment type="caution">
    <text evidence="8">Lacks conserved residue(s) required for the propagation of feature annotation.</text>
</comment>
<dbReference type="OrthoDB" id="77798at2157"/>
<dbReference type="SUPFAM" id="SSF111331">
    <property type="entry name" value="NAD kinase/diacylglycerol kinase-like"/>
    <property type="match status" value="1"/>
</dbReference>
<feature type="binding site" evidence="8">
    <location>
        <position position="158"/>
    </location>
    <ligand>
        <name>NAD(+)</name>
        <dbReference type="ChEBI" id="CHEBI:57540"/>
    </ligand>
</feature>
<comment type="function">
    <text evidence="8">Involved in the regulation of the intracellular balance of NAD and NADP, and is a key enzyme in the biosynthesis of NADP. Catalyzes specifically the phosphorylation on 2'-hydroxyl of the adenosine moiety of NAD to yield NADP.</text>
</comment>
<feature type="binding site" evidence="8">
    <location>
        <position position="229"/>
    </location>
    <ligand>
        <name>NAD(+)</name>
        <dbReference type="ChEBI" id="CHEBI:57540"/>
    </ligand>
</feature>
<keyword evidence="5 8" id="KW-0067">ATP-binding</keyword>
<dbReference type="HAMAP" id="MF_00361">
    <property type="entry name" value="NAD_kinase"/>
    <property type="match status" value="1"/>
</dbReference>
<protein>
    <recommendedName>
        <fullName evidence="8">NAD kinase</fullName>
        <ecNumber evidence="8">2.7.1.23</ecNumber>
    </recommendedName>
    <alternativeName>
        <fullName evidence="8">ATP-dependent NAD kinase</fullName>
    </alternativeName>
</protein>
<feature type="active site" description="Proton acceptor" evidence="8">
    <location>
        <position position="62"/>
    </location>
</feature>
<organism evidence="9 10">
    <name type="scientific">Methanospirillum stamsii</name>
    <dbReference type="NCBI Taxonomy" id="1277351"/>
    <lineage>
        <taxon>Archaea</taxon>
        <taxon>Methanobacteriati</taxon>
        <taxon>Methanobacteriota</taxon>
        <taxon>Stenosarchaea group</taxon>
        <taxon>Methanomicrobia</taxon>
        <taxon>Methanomicrobiales</taxon>
        <taxon>Methanospirillaceae</taxon>
        <taxon>Methanospirillum</taxon>
    </lineage>
</organism>
<evidence type="ECO:0000313" key="9">
    <source>
        <dbReference type="EMBL" id="PWR75332.1"/>
    </source>
</evidence>
<keyword evidence="3 8" id="KW-0547">Nucleotide-binding</keyword>
<comment type="caution">
    <text evidence="9">The sequence shown here is derived from an EMBL/GenBank/DDBJ whole genome shotgun (WGS) entry which is preliminary data.</text>
</comment>
<dbReference type="Gene3D" id="3.40.50.10330">
    <property type="entry name" value="Probable inorganic polyphosphate/atp-NAD kinase, domain 1"/>
    <property type="match status" value="1"/>
</dbReference>
<keyword evidence="7 8" id="KW-0520">NAD</keyword>
<keyword evidence="6 8" id="KW-0521">NADP</keyword>
<feature type="binding site" evidence="8">
    <location>
        <begin position="62"/>
        <end position="63"/>
    </location>
    <ligand>
        <name>NAD(+)</name>
        <dbReference type="ChEBI" id="CHEBI:57540"/>
    </ligand>
</feature>
<keyword evidence="1 8" id="KW-0963">Cytoplasm</keyword>
<evidence type="ECO:0000256" key="1">
    <source>
        <dbReference type="ARBA" id="ARBA00022490"/>
    </source>
</evidence>
<dbReference type="AlphaFoldDB" id="A0A2V2N5I2"/>
<dbReference type="Pfam" id="PF01513">
    <property type="entry name" value="NAD_kinase"/>
    <property type="match status" value="1"/>
</dbReference>
<dbReference type="PANTHER" id="PTHR20275">
    <property type="entry name" value="NAD KINASE"/>
    <property type="match status" value="1"/>
</dbReference>
<dbReference type="InterPro" id="IPR017437">
    <property type="entry name" value="ATP-NAD_kinase_PpnK-typ_C"/>
</dbReference>
<dbReference type="Proteomes" id="UP000245934">
    <property type="component" value="Unassembled WGS sequence"/>
</dbReference>
<evidence type="ECO:0000313" key="10">
    <source>
        <dbReference type="Proteomes" id="UP000245934"/>
    </source>
</evidence>
<dbReference type="GO" id="GO:0006741">
    <property type="term" value="P:NADP+ biosynthetic process"/>
    <property type="evidence" value="ECO:0007669"/>
    <property type="project" value="UniProtKB-UniRule"/>
</dbReference>
<name>A0A2V2N5I2_9EURY</name>
<evidence type="ECO:0000256" key="4">
    <source>
        <dbReference type="ARBA" id="ARBA00022777"/>
    </source>
</evidence>
<dbReference type="InterPro" id="IPR016064">
    <property type="entry name" value="NAD/diacylglycerol_kinase_sf"/>
</dbReference>
<comment type="catalytic activity">
    <reaction evidence="8">
        <text>NAD(+) + ATP = ADP + NADP(+) + H(+)</text>
        <dbReference type="Rhea" id="RHEA:18629"/>
        <dbReference type="ChEBI" id="CHEBI:15378"/>
        <dbReference type="ChEBI" id="CHEBI:30616"/>
        <dbReference type="ChEBI" id="CHEBI:57540"/>
        <dbReference type="ChEBI" id="CHEBI:58349"/>
        <dbReference type="ChEBI" id="CHEBI:456216"/>
        <dbReference type="EC" id="2.7.1.23"/>
    </reaction>
</comment>
<dbReference type="GO" id="GO:0019674">
    <property type="term" value="P:NAD+ metabolic process"/>
    <property type="evidence" value="ECO:0007669"/>
    <property type="project" value="InterPro"/>
</dbReference>
<keyword evidence="2 8" id="KW-0808">Transferase</keyword>
<accession>A0A2V2N5I2</accession>
<reference evidence="9 10" key="1">
    <citation type="submission" date="2018-05" db="EMBL/GenBank/DDBJ databases">
        <title>Draft genome of Methanospirillum stamsii Pt1.</title>
        <authorList>
            <person name="Dueholm M.S."/>
            <person name="Nielsen P.H."/>
            <person name="Bakmann L.F."/>
            <person name="Otzen D.E."/>
        </authorList>
    </citation>
    <scope>NUCLEOTIDE SEQUENCE [LARGE SCALE GENOMIC DNA]</scope>
    <source>
        <strain evidence="9 10">Pt1</strain>
    </source>
</reference>
<feature type="binding site" evidence="8">
    <location>
        <position position="195"/>
    </location>
    <ligand>
        <name>NAD(+)</name>
        <dbReference type="ChEBI" id="CHEBI:57540"/>
    </ligand>
</feature>
<feature type="binding site" evidence="8">
    <location>
        <begin position="130"/>
        <end position="131"/>
    </location>
    <ligand>
        <name>NAD(+)</name>
        <dbReference type="ChEBI" id="CHEBI:57540"/>
    </ligand>
</feature>
<dbReference type="Pfam" id="PF20143">
    <property type="entry name" value="NAD_kinase_C"/>
    <property type="match status" value="1"/>
</dbReference>
<evidence type="ECO:0000256" key="5">
    <source>
        <dbReference type="ARBA" id="ARBA00022840"/>
    </source>
</evidence>
<dbReference type="EC" id="2.7.1.23" evidence="8"/>
<dbReference type="EMBL" id="QGMZ01000011">
    <property type="protein sequence ID" value="PWR75332.1"/>
    <property type="molecule type" value="Genomic_DNA"/>
</dbReference>
<evidence type="ECO:0000256" key="8">
    <source>
        <dbReference type="HAMAP-Rule" id="MF_00361"/>
    </source>
</evidence>
<evidence type="ECO:0000256" key="6">
    <source>
        <dbReference type="ARBA" id="ARBA00022857"/>
    </source>
</evidence>